<feature type="transmembrane region" description="Helical" evidence="7">
    <location>
        <begin position="572"/>
        <end position="595"/>
    </location>
</feature>
<evidence type="ECO:0000256" key="4">
    <source>
        <dbReference type="ARBA" id="ARBA00022692"/>
    </source>
</evidence>
<evidence type="ECO:0000313" key="10">
    <source>
        <dbReference type="Proteomes" id="UP001157034"/>
    </source>
</evidence>
<feature type="transmembrane region" description="Helical" evidence="7">
    <location>
        <begin position="308"/>
        <end position="333"/>
    </location>
</feature>
<evidence type="ECO:0000256" key="3">
    <source>
        <dbReference type="ARBA" id="ARBA00022475"/>
    </source>
</evidence>
<keyword evidence="3" id="KW-1003">Cell membrane</keyword>
<evidence type="ECO:0000256" key="6">
    <source>
        <dbReference type="ARBA" id="ARBA00023136"/>
    </source>
</evidence>
<evidence type="ECO:0000313" key="9">
    <source>
        <dbReference type="EMBL" id="GMA95516.1"/>
    </source>
</evidence>
<keyword evidence="4 7" id="KW-0812">Transmembrane</keyword>
<accession>A0ABQ6K4G6</accession>
<feature type="transmembrane region" description="Helical" evidence="7">
    <location>
        <begin position="151"/>
        <end position="176"/>
    </location>
</feature>
<comment type="similarity">
    <text evidence="2">Belongs to the ABC-4 integral membrane protein family. LolC/E subfamily.</text>
</comment>
<dbReference type="Proteomes" id="UP001157034">
    <property type="component" value="Unassembled WGS sequence"/>
</dbReference>
<feature type="domain" description="ABC3 transporter permease C-terminal" evidence="8">
    <location>
        <begin position="575"/>
        <end position="689"/>
    </location>
</feature>
<dbReference type="Pfam" id="PF02687">
    <property type="entry name" value="FtsX"/>
    <property type="match status" value="1"/>
</dbReference>
<sequence>MSAEGAATMHWKPGQRQTIGTRPARQAVLVGTVAPRDSGDAFWSLDASRAEAGAQPSRDGSYTTYYSTLWVDDASWPAIAPTLTGHLIEAWYPVDASAITAGDAPRVAAQVRRFAVEPSALDIPRAPQTLAFRTDLPAELVAFSARAAPSIALIALFALGPAGALAAVLLLGLRLLRLRRSAAGALVRGRGGSGWQLRLLAAAETAVWTVPVAVAGAALAVLLIPGGGSWTGALVPTALCALAAPIAAAALASPSYGDGATSPALRALRLVAEGAIVLVAALTLVLVAARGPVGAAGGADPLVEAAPLLLAVAVTVIVLRIAPAGIRWLGALLRRGRGPVGLVAASGTGPAWRGAAWALFALVIGVGMSVFSLTMVATQQHGSQQAALRQTGADVAINSTRLSAKEVRALEAIPGVAAHATIAVLPPQPVGSTPAAVYLADPAALASVQRGIDHSALADAHGRDAVVGGIDTPPATMTISDPDRVTLTLHPVDSDEVSVVLTEPRWVLVDRASLPKAAPEAVTVGVLLRVAPHADRAAVAAAAREAAGSDASVRTAGTNVGSPLDQAVRATILAATILAALLCLGVFVVTLAAGAAERLRRGAILRALGFDRRQTAGLVLADLAPTAVIGVVVGALTGAGLAAIVLHTIDPAGFVGSTVPPALVIDVPATALALLGFLVAAVVAAAVAVVLDQHRPATAGLQTLGEER</sequence>
<keyword evidence="5 7" id="KW-1133">Transmembrane helix</keyword>
<feature type="transmembrane region" description="Helical" evidence="7">
    <location>
        <begin position="354"/>
        <end position="377"/>
    </location>
</feature>
<evidence type="ECO:0000256" key="2">
    <source>
        <dbReference type="ARBA" id="ARBA00005236"/>
    </source>
</evidence>
<gene>
    <name evidence="9" type="ORF">GCM10025881_23400</name>
</gene>
<evidence type="ECO:0000256" key="5">
    <source>
        <dbReference type="ARBA" id="ARBA00022989"/>
    </source>
</evidence>
<proteinExistence type="inferred from homology"/>
<protein>
    <recommendedName>
        <fullName evidence="8">ABC3 transporter permease C-terminal domain-containing protein</fullName>
    </recommendedName>
</protein>
<dbReference type="RefSeq" id="WP_284255682.1">
    <property type="nucleotide sequence ID" value="NZ_BSVB01000001.1"/>
</dbReference>
<keyword evidence="6 7" id="KW-0472">Membrane</keyword>
<name>A0ABQ6K4G6_9MICO</name>
<keyword evidence="10" id="KW-1185">Reference proteome</keyword>
<evidence type="ECO:0000259" key="8">
    <source>
        <dbReference type="Pfam" id="PF02687"/>
    </source>
</evidence>
<feature type="transmembrane region" description="Helical" evidence="7">
    <location>
        <begin position="264"/>
        <end position="288"/>
    </location>
</feature>
<feature type="transmembrane region" description="Helical" evidence="7">
    <location>
        <begin position="230"/>
        <end position="252"/>
    </location>
</feature>
<feature type="transmembrane region" description="Helical" evidence="7">
    <location>
        <begin position="197"/>
        <end position="224"/>
    </location>
</feature>
<comment type="subcellular location">
    <subcellularLocation>
        <location evidence="1">Cell membrane</location>
        <topology evidence="1">Multi-pass membrane protein</topology>
    </subcellularLocation>
</comment>
<dbReference type="InterPro" id="IPR051447">
    <property type="entry name" value="Lipoprotein-release_system"/>
</dbReference>
<organism evidence="9 10">
    <name type="scientific">Pseudolysinimonas kribbensis</name>
    <dbReference type="NCBI Taxonomy" id="433641"/>
    <lineage>
        <taxon>Bacteria</taxon>
        <taxon>Bacillati</taxon>
        <taxon>Actinomycetota</taxon>
        <taxon>Actinomycetes</taxon>
        <taxon>Micrococcales</taxon>
        <taxon>Microbacteriaceae</taxon>
        <taxon>Pseudolysinimonas</taxon>
    </lineage>
</organism>
<dbReference type="PANTHER" id="PTHR30489">
    <property type="entry name" value="LIPOPROTEIN-RELEASING SYSTEM TRANSMEMBRANE PROTEIN LOLE"/>
    <property type="match status" value="1"/>
</dbReference>
<reference evidence="10" key="1">
    <citation type="journal article" date="2019" name="Int. J. Syst. Evol. Microbiol.">
        <title>The Global Catalogue of Microorganisms (GCM) 10K type strain sequencing project: providing services to taxonomists for standard genome sequencing and annotation.</title>
        <authorList>
            <consortium name="The Broad Institute Genomics Platform"/>
            <consortium name="The Broad Institute Genome Sequencing Center for Infectious Disease"/>
            <person name="Wu L."/>
            <person name="Ma J."/>
        </authorList>
    </citation>
    <scope>NUCLEOTIDE SEQUENCE [LARGE SCALE GENOMIC DNA]</scope>
    <source>
        <strain evidence="10">NBRC 108894</strain>
    </source>
</reference>
<dbReference type="PANTHER" id="PTHR30489:SF0">
    <property type="entry name" value="LIPOPROTEIN-RELEASING SYSTEM TRANSMEMBRANE PROTEIN LOLE"/>
    <property type="match status" value="1"/>
</dbReference>
<dbReference type="InterPro" id="IPR003838">
    <property type="entry name" value="ABC3_permease_C"/>
</dbReference>
<dbReference type="EMBL" id="BSVB01000001">
    <property type="protein sequence ID" value="GMA95516.1"/>
    <property type="molecule type" value="Genomic_DNA"/>
</dbReference>
<comment type="caution">
    <text evidence="9">The sequence shown here is derived from an EMBL/GenBank/DDBJ whole genome shotgun (WGS) entry which is preliminary data.</text>
</comment>
<evidence type="ECO:0000256" key="7">
    <source>
        <dbReference type="SAM" id="Phobius"/>
    </source>
</evidence>
<evidence type="ECO:0000256" key="1">
    <source>
        <dbReference type="ARBA" id="ARBA00004651"/>
    </source>
</evidence>
<feature type="transmembrane region" description="Helical" evidence="7">
    <location>
        <begin position="669"/>
        <end position="691"/>
    </location>
</feature>
<feature type="transmembrane region" description="Helical" evidence="7">
    <location>
        <begin position="616"/>
        <end position="649"/>
    </location>
</feature>